<evidence type="ECO:0000313" key="1">
    <source>
        <dbReference type="EMBL" id="JAE20505.1"/>
    </source>
</evidence>
<dbReference type="EMBL" id="GBRH01177391">
    <property type="protein sequence ID" value="JAE20505.1"/>
    <property type="molecule type" value="Transcribed_RNA"/>
</dbReference>
<protein>
    <submittedName>
        <fullName evidence="1">Uncharacterized protein</fullName>
    </submittedName>
</protein>
<accession>A0A0A9G609</accession>
<organism evidence="1">
    <name type="scientific">Arundo donax</name>
    <name type="common">Giant reed</name>
    <name type="synonym">Donax arundinaceus</name>
    <dbReference type="NCBI Taxonomy" id="35708"/>
    <lineage>
        <taxon>Eukaryota</taxon>
        <taxon>Viridiplantae</taxon>
        <taxon>Streptophyta</taxon>
        <taxon>Embryophyta</taxon>
        <taxon>Tracheophyta</taxon>
        <taxon>Spermatophyta</taxon>
        <taxon>Magnoliopsida</taxon>
        <taxon>Liliopsida</taxon>
        <taxon>Poales</taxon>
        <taxon>Poaceae</taxon>
        <taxon>PACMAD clade</taxon>
        <taxon>Arundinoideae</taxon>
        <taxon>Arundineae</taxon>
        <taxon>Arundo</taxon>
    </lineage>
</organism>
<dbReference type="AlphaFoldDB" id="A0A0A9G609"/>
<proteinExistence type="predicted"/>
<name>A0A0A9G609_ARUDO</name>
<sequence>MWKDRIGLVLKEVTGDVMLMVQLFTNTQIHNEEIHIFPEYSSVRLEHISVLVLWLLHYHHSAVRVMGAVIADTSKNSPFECAVAMAADDEHLGVVPLHRLAQHIPRVPFHHLVHSVAHLCAELLGLVDDAEGALLEVRLHDRKHVRRAWSGEADGGGGCGLGGDGDEAVLLRLAGREEVLERPVQRVVAVLAFVHPHYHRHLRPRRRRRRRR</sequence>
<reference evidence="1" key="2">
    <citation type="journal article" date="2015" name="Data Brief">
        <title>Shoot transcriptome of the giant reed, Arundo donax.</title>
        <authorList>
            <person name="Barrero R.A."/>
            <person name="Guerrero F.D."/>
            <person name="Moolhuijzen P."/>
            <person name="Goolsby J.A."/>
            <person name="Tidwell J."/>
            <person name="Bellgard S.E."/>
            <person name="Bellgard M.I."/>
        </authorList>
    </citation>
    <scope>NUCLEOTIDE SEQUENCE</scope>
    <source>
        <tissue evidence="1">Shoot tissue taken approximately 20 cm above the soil surface</tissue>
    </source>
</reference>
<reference evidence="1" key="1">
    <citation type="submission" date="2014-09" db="EMBL/GenBank/DDBJ databases">
        <authorList>
            <person name="Magalhaes I.L.F."/>
            <person name="Oliveira U."/>
            <person name="Santos F.R."/>
            <person name="Vidigal T.H.D.A."/>
            <person name="Brescovit A.D."/>
            <person name="Santos A.J."/>
        </authorList>
    </citation>
    <scope>NUCLEOTIDE SEQUENCE</scope>
    <source>
        <tissue evidence="1">Shoot tissue taken approximately 20 cm above the soil surface</tissue>
    </source>
</reference>